<name>A0A2H0UPC2_9BACT</name>
<dbReference type="EMBL" id="PFBD01000001">
    <property type="protein sequence ID" value="PIR87516.1"/>
    <property type="molecule type" value="Genomic_DNA"/>
</dbReference>
<organism evidence="2 3">
    <name type="scientific">Candidatus Harrisonbacteria bacterium CG10_big_fil_rev_8_21_14_0_10_49_15</name>
    <dbReference type="NCBI Taxonomy" id="1974587"/>
    <lineage>
        <taxon>Bacteria</taxon>
        <taxon>Candidatus Harrisoniibacteriota</taxon>
    </lineage>
</organism>
<dbReference type="AlphaFoldDB" id="A0A2H0UPC2"/>
<evidence type="ECO:0000256" key="1">
    <source>
        <dbReference type="SAM" id="Phobius"/>
    </source>
</evidence>
<reference evidence="3" key="1">
    <citation type="submission" date="2017-09" db="EMBL/GenBank/DDBJ databases">
        <title>Depth-based differentiation of microbial function through sediment-hosted aquifers and enrichment of novel symbionts in the deep terrestrial subsurface.</title>
        <authorList>
            <person name="Probst A.J."/>
            <person name="Ladd B."/>
            <person name="Jarett J.K."/>
            <person name="Geller-Mcgrath D.E."/>
            <person name="Sieber C.M.K."/>
            <person name="Emerson J.B."/>
            <person name="Anantharaman K."/>
            <person name="Thomas B.C."/>
            <person name="Malmstrom R."/>
            <person name="Stieglmeier M."/>
            <person name="Klingl A."/>
            <person name="Woyke T."/>
            <person name="Ryan C.M."/>
            <person name="Banfield J.F."/>
        </authorList>
    </citation>
    <scope>NUCLEOTIDE SEQUENCE [LARGE SCALE GENOMIC DNA]</scope>
</reference>
<keyword evidence="1" id="KW-1133">Transmembrane helix</keyword>
<evidence type="ECO:0000313" key="3">
    <source>
        <dbReference type="Proteomes" id="UP000229526"/>
    </source>
</evidence>
<proteinExistence type="predicted"/>
<dbReference type="Proteomes" id="UP000229526">
    <property type="component" value="Unassembled WGS sequence"/>
</dbReference>
<evidence type="ECO:0000313" key="2">
    <source>
        <dbReference type="EMBL" id="PIR87516.1"/>
    </source>
</evidence>
<protein>
    <submittedName>
        <fullName evidence="2">Uncharacterized protein</fullName>
    </submittedName>
</protein>
<keyword evidence="1" id="KW-0812">Transmembrane</keyword>
<keyword evidence="1" id="KW-0472">Membrane</keyword>
<feature type="transmembrane region" description="Helical" evidence="1">
    <location>
        <begin position="45"/>
        <end position="63"/>
    </location>
</feature>
<sequence>MFIIIFAVLLLDSLAANLIAYGSGQKWYSKNFRTLSRAFPITKGWTTYYLILVLWLGFVMYSTDIL</sequence>
<comment type="caution">
    <text evidence="2">The sequence shown here is derived from an EMBL/GenBank/DDBJ whole genome shotgun (WGS) entry which is preliminary data.</text>
</comment>
<gene>
    <name evidence="2" type="ORF">COU11_00040</name>
</gene>
<accession>A0A2H0UPC2</accession>